<dbReference type="NCBIfam" id="TIGR01760">
    <property type="entry name" value="tape_meas_TP901"/>
    <property type="match status" value="1"/>
</dbReference>
<evidence type="ECO:0000259" key="1">
    <source>
        <dbReference type="Pfam" id="PF10145"/>
    </source>
</evidence>
<evidence type="ECO:0000313" key="2">
    <source>
        <dbReference type="EMBL" id="QPR71035.1"/>
    </source>
</evidence>
<name>A0AB37GGX3_BACLI</name>
<dbReference type="AlphaFoldDB" id="A0AB37GGX3"/>
<accession>A0AB37GGX3</accession>
<sequence>MNEVDNNYAVTTQDLANSIRKAGATASTFSVDLNDLIGYTTAVASTTRESGNIVGNALKTIFARIGNNESSIKALDQIGISVKKAGGEAKSSSELIEEVADKWNSLSDAQKQNTSIGVAGIYQLSRLINSRLVK</sequence>
<dbReference type="EMBL" id="CP065647">
    <property type="protein sequence ID" value="QPR71035.1"/>
    <property type="molecule type" value="Genomic_DNA"/>
</dbReference>
<dbReference type="InterPro" id="IPR010090">
    <property type="entry name" value="Phage_tape_meas"/>
</dbReference>
<feature type="domain" description="Phage tail tape measure protein" evidence="1">
    <location>
        <begin position="1"/>
        <end position="113"/>
    </location>
</feature>
<proteinExistence type="predicted"/>
<reference evidence="2 3" key="1">
    <citation type="submission" date="2020-12" db="EMBL/GenBank/DDBJ databases">
        <title>FDA dAtabase for Regulatory Grade micrObial Sequences (FDA-ARGOS): Supporting development and validation of Infectious Disease Dx tests.</title>
        <authorList>
            <person name="Nelson B."/>
            <person name="Plummer A."/>
            <person name="Tallon L."/>
            <person name="Sadzewicz L."/>
            <person name="Zhao X."/>
            <person name="Boylan J."/>
            <person name="Ott S."/>
            <person name="Bowen H."/>
            <person name="Vavikolanu K."/>
            <person name="Mehta A."/>
            <person name="Aluvathingal J."/>
            <person name="Nadendla S."/>
            <person name="Myers T."/>
            <person name="Yan Y."/>
            <person name="Sichtig H."/>
        </authorList>
    </citation>
    <scope>NUCLEOTIDE SEQUENCE [LARGE SCALE GENOMIC DNA]</scope>
    <source>
        <strain evidence="2 3">FDAARGOS_923</strain>
    </source>
</reference>
<dbReference type="Proteomes" id="UP000595038">
    <property type="component" value="Chromosome"/>
</dbReference>
<organism evidence="2 3">
    <name type="scientific">Bacillus licheniformis</name>
    <dbReference type="NCBI Taxonomy" id="1402"/>
    <lineage>
        <taxon>Bacteria</taxon>
        <taxon>Bacillati</taxon>
        <taxon>Bacillota</taxon>
        <taxon>Bacilli</taxon>
        <taxon>Bacillales</taxon>
        <taxon>Bacillaceae</taxon>
        <taxon>Bacillus</taxon>
    </lineage>
</organism>
<evidence type="ECO:0000313" key="3">
    <source>
        <dbReference type="Proteomes" id="UP000595038"/>
    </source>
</evidence>
<protein>
    <submittedName>
        <fullName evidence="2">Phage tail tape measure protein</fullName>
    </submittedName>
</protein>
<dbReference type="Pfam" id="PF10145">
    <property type="entry name" value="PhageMin_Tail"/>
    <property type="match status" value="1"/>
</dbReference>
<gene>
    <name evidence="2" type="ORF">I6G80_14380</name>
</gene>